<sequence>MECGRAMKNHLYFLIDTETIFSDFFSTQPGKKLHISENKTEKIEKRRLRLDVGTLKAFLDHLCGKIALYKPEKPILYEKLLVVLKSVLSGTCQIQDVTKLMQADLTAGGVSNKQKGSNKEENEYFPDVLGAQREECKLPRGPKLKILKNLLMRLETDVDWEIGSEQYQNSTYKGMNPGKASVMSSSLLDITREDSEENRNAGGRNGGMRDLGLSVKKTLKNRRKTSHFGAIGNVNMDISSNQAPNARSKSFIELNMANYDLNEKSEIKNHLIIISKFPKSIKTLAKFVGTKSRTSTRDKHTNEMEFIFSKDSICENDKSGNIGADSSAFRSCLDTVEQVTLERTMFEQLHTIYKELSGCGIGETYKAKHTQIGWIDMNGVKSNSSMTIEKEICFAAGKLCFKELNGEFLHFSQVTYSNHGWNDVLCKEDRVKGGSTFNNVSSNNSASDSSKPGETDFEFVDALSNEIEESLEYFGSPVVGMCGLYNSDEIIREHVLIFTKRKKNAKRQIVVSDMNEKYYELVKSVKELVSIKTWQDVDMVKYEKGDHATTADEIVSVKLLGQVKDGVGVAFKVWGSVVETEMMVEIASKRDSEIQRMVDEGKDLLAQLENVQSIGLSYNAIDKEAGFAILKYVSSRVYRVLVIKEKKLIPQLLDSMVVSNSTCELKGCVNDNLDEQIKDTREYEANTNIISARRSDETINSGQEFLECEQLTDEYICRAVEEIFELTMIDDGENKKHNLMDELEFGYINDSRTNYDMVQSSDSASQVDMKNGDEYDETLCINSREIYSIEEWAKVFYLDKLAVDNFYAVNTTENIELYGLEWLNELRQNDEQRLKEYIDKEIMMKGEEFEEIYNDIAGCLEEEKDILLIDNNQSSEYKCNRRSKIISEVANAKERGVEDMEALLNVLMVVECKMQIVMYFWYLDSFVEGKGVAVESGIEAEIQNDVSYFIDQLILLTFINTSGGVNGNEGNLQYFDSTATEKFLGSSIMTVFGGKVGSMIEVFCERNGLVLPVNNRVKNKDLLGFNKRKSVPKKRAGGLLNDTEILVLPKKKLQKSMSASFSDLRMQTQHKQSGCERISSPPNKASGYPYRTNGASTRATKHGSAASTAGVNANSTISSPRKLARYYSNISFSPSKRLTPKTLGISMTMQNASVNINGKVRHTYGDGSCSVNDSGKAESLIHSKQRTNEAGWSRTTEFTSPFLTHACKQVQIGGVVVQTIDTFINW</sequence>
<evidence type="ECO:0000313" key="2">
    <source>
        <dbReference type="EMBL" id="OMH82492.1"/>
    </source>
</evidence>
<feature type="region of interest" description="Disordered" evidence="1">
    <location>
        <begin position="1071"/>
        <end position="1112"/>
    </location>
</feature>
<dbReference type="AlphaFoldDB" id="A0A1R1PNM4"/>
<evidence type="ECO:0000313" key="3">
    <source>
        <dbReference type="Proteomes" id="UP000188320"/>
    </source>
</evidence>
<organism evidence="2 3">
    <name type="scientific">Zancudomyces culisetae</name>
    <name type="common">Gut fungus</name>
    <name type="synonym">Smittium culisetae</name>
    <dbReference type="NCBI Taxonomy" id="1213189"/>
    <lineage>
        <taxon>Eukaryota</taxon>
        <taxon>Fungi</taxon>
        <taxon>Fungi incertae sedis</taxon>
        <taxon>Zoopagomycota</taxon>
        <taxon>Kickxellomycotina</taxon>
        <taxon>Harpellomycetes</taxon>
        <taxon>Harpellales</taxon>
        <taxon>Legeriomycetaceae</taxon>
        <taxon>Zancudomyces</taxon>
    </lineage>
</organism>
<evidence type="ECO:0000256" key="1">
    <source>
        <dbReference type="SAM" id="MobiDB-lite"/>
    </source>
</evidence>
<protein>
    <submittedName>
        <fullName evidence="2">Uncharacterized protein</fullName>
    </submittedName>
</protein>
<dbReference type="Proteomes" id="UP000188320">
    <property type="component" value="Unassembled WGS sequence"/>
</dbReference>
<dbReference type="EMBL" id="LSSK01000651">
    <property type="protein sequence ID" value="OMH82492.1"/>
    <property type="molecule type" value="Genomic_DNA"/>
</dbReference>
<name>A0A1R1PNM4_ZANCU</name>
<keyword evidence="3" id="KW-1185">Reference proteome</keyword>
<accession>A0A1R1PNM4</accession>
<proteinExistence type="predicted"/>
<comment type="caution">
    <text evidence="2">The sequence shown here is derived from an EMBL/GenBank/DDBJ whole genome shotgun (WGS) entry which is preliminary data.</text>
</comment>
<reference evidence="3" key="1">
    <citation type="submission" date="2017-01" db="EMBL/GenBank/DDBJ databases">
        <authorList>
            <person name="Wang Y."/>
            <person name="White M."/>
            <person name="Kvist S."/>
            <person name="Moncalvo J.-M."/>
        </authorList>
    </citation>
    <scope>NUCLEOTIDE SEQUENCE [LARGE SCALE GENOMIC DNA]</scope>
    <source>
        <strain evidence="3">COL-18-3</strain>
    </source>
</reference>
<gene>
    <name evidence="2" type="ORF">AX774_g4019</name>
</gene>